<dbReference type="InterPro" id="IPR024478">
    <property type="entry name" value="HlyB_4HB_MCP"/>
</dbReference>
<dbReference type="PANTHER" id="PTHR32089:SF112">
    <property type="entry name" value="LYSOZYME-LIKE PROTEIN-RELATED"/>
    <property type="match status" value="1"/>
</dbReference>
<evidence type="ECO:0000259" key="5">
    <source>
        <dbReference type="PROSITE" id="PS50111"/>
    </source>
</evidence>
<evidence type="ECO:0000313" key="7">
    <source>
        <dbReference type="EMBL" id="UXY14369.1"/>
    </source>
</evidence>
<accession>A0ABY6DJ33</accession>
<sequence>MLRKLNVANRISIGFGSLLLLLVLTGLEGLFGLHQVEREITRLLHGDLAFNTAIVETRHHLSNLRRFEKDLMLNFDAADKVAEYKQKWEESLAAAEKSLAEAKRIAPPEGDGELDRLAQAKAAYAQNFRALLRQVEAGQFQSPGQINTSFGSAKEPIRNMQEALGTLSEQALANVAAIDAKVENTNRKATYTAITLTLVAAILGGLLAIAIIRGIRRPLYDLQNHINEIQRTGKLSIQLPVYAEDEIGQTSRTMNHLLEGMNHVIGQANTNSQALLSAAQSLTDSSRQVTLATHQQSEASNATAAAIEELTVSVNMISDNARTLAEAAEHTAATAGEGTNHARRTAEAINQVAVSIASSTQVIGQLNQRSDEIGGIAMVIKGIADQTNLLALNAAIEAARAGELGRGFAVVADEVRKLAERTTQATVEITGKINAVQQDTARAASGMEEAGKLMERGVSQTEEVAGALAEIESRATETVDRINQMAHAIREQSVASNEIARNVERIAQAGEQNHAAAANANDLADELTRLASQLDQTISRYRH</sequence>
<protein>
    <submittedName>
        <fullName evidence="7">Methyl-accepting chemotaxis protein</fullName>
    </submittedName>
</protein>
<dbReference type="EMBL" id="CP106753">
    <property type="protein sequence ID" value="UXY14369.1"/>
    <property type="molecule type" value="Genomic_DNA"/>
</dbReference>
<dbReference type="PANTHER" id="PTHR32089">
    <property type="entry name" value="METHYL-ACCEPTING CHEMOTAXIS PROTEIN MCPB"/>
    <property type="match status" value="1"/>
</dbReference>
<dbReference type="PROSITE" id="PS50885">
    <property type="entry name" value="HAMP"/>
    <property type="match status" value="1"/>
</dbReference>
<dbReference type="Gene3D" id="1.10.287.950">
    <property type="entry name" value="Methyl-accepting chemotaxis protein"/>
    <property type="match status" value="1"/>
</dbReference>
<dbReference type="SMART" id="SM00304">
    <property type="entry name" value="HAMP"/>
    <property type="match status" value="2"/>
</dbReference>
<evidence type="ECO:0000256" key="4">
    <source>
        <dbReference type="SAM" id="Phobius"/>
    </source>
</evidence>
<comment type="similarity">
    <text evidence="2">Belongs to the methyl-accepting chemotaxis (MCP) protein family.</text>
</comment>
<keyword evidence="4" id="KW-0812">Transmembrane</keyword>
<dbReference type="CDD" id="cd11386">
    <property type="entry name" value="MCP_signal"/>
    <property type="match status" value="1"/>
</dbReference>
<feature type="domain" description="HAMP" evidence="6">
    <location>
        <begin position="213"/>
        <end position="266"/>
    </location>
</feature>
<evidence type="ECO:0000256" key="3">
    <source>
        <dbReference type="PROSITE-ProRule" id="PRU00284"/>
    </source>
</evidence>
<dbReference type="PROSITE" id="PS50111">
    <property type="entry name" value="CHEMOTAXIS_TRANSDUC_2"/>
    <property type="match status" value="1"/>
</dbReference>
<proteinExistence type="inferred from homology"/>
<feature type="transmembrane region" description="Helical" evidence="4">
    <location>
        <begin position="191"/>
        <end position="212"/>
    </location>
</feature>
<dbReference type="SMART" id="SM00283">
    <property type="entry name" value="MA"/>
    <property type="match status" value="1"/>
</dbReference>
<keyword evidence="4" id="KW-1133">Transmembrane helix</keyword>
<keyword evidence="4" id="KW-0472">Membrane</keyword>
<dbReference type="Pfam" id="PF12729">
    <property type="entry name" value="4HB_MCP_1"/>
    <property type="match status" value="1"/>
</dbReference>
<organism evidence="7 8">
    <name type="scientific">Chitiniphilus purpureus</name>
    <dbReference type="NCBI Taxonomy" id="2981137"/>
    <lineage>
        <taxon>Bacteria</taxon>
        <taxon>Pseudomonadati</taxon>
        <taxon>Pseudomonadota</taxon>
        <taxon>Betaproteobacteria</taxon>
        <taxon>Neisseriales</taxon>
        <taxon>Chitinibacteraceae</taxon>
        <taxon>Chitiniphilus</taxon>
    </lineage>
</organism>
<keyword evidence="1 3" id="KW-0807">Transducer</keyword>
<dbReference type="CDD" id="cd06225">
    <property type="entry name" value="HAMP"/>
    <property type="match status" value="1"/>
</dbReference>
<reference evidence="7" key="1">
    <citation type="submission" date="2022-10" db="EMBL/GenBank/DDBJ databases">
        <title>Chitiniphilus purpureus sp. nov., a novel chitin-degrading bacterium isolated from crawfish pond sediment.</title>
        <authorList>
            <person name="Li K."/>
        </authorList>
    </citation>
    <scope>NUCLEOTIDE SEQUENCE</scope>
    <source>
        <strain evidence="7">CD1</strain>
    </source>
</reference>
<dbReference type="InterPro" id="IPR003660">
    <property type="entry name" value="HAMP_dom"/>
</dbReference>
<dbReference type="Pfam" id="PF00015">
    <property type="entry name" value="MCPsignal"/>
    <property type="match status" value="1"/>
</dbReference>
<evidence type="ECO:0000256" key="1">
    <source>
        <dbReference type="ARBA" id="ARBA00023224"/>
    </source>
</evidence>
<dbReference type="Pfam" id="PF00672">
    <property type="entry name" value="HAMP"/>
    <property type="match status" value="1"/>
</dbReference>
<evidence type="ECO:0000256" key="2">
    <source>
        <dbReference type="ARBA" id="ARBA00029447"/>
    </source>
</evidence>
<dbReference type="Proteomes" id="UP001061302">
    <property type="component" value="Chromosome"/>
</dbReference>
<dbReference type="InterPro" id="IPR004089">
    <property type="entry name" value="MCPsignal_dom"/>
</dbReference>
<feature type="domain" description="Methyl-accepting transducer" evidence="5">
    <location>
        <begin position="271"/>
        <end position="507"/>
    </location>
</feature>
<dbReference type="RefSeq" id="WP_263123668.1">
    <property type="nucleotide sequence ID" value="NZ_CP106753.1"/>
</dbReference>
<evidence type="ECO:0000313" key="8">
    <source>
        <dbReference type="Proteomes" id="UP001061302"/>
    </source>
</evidence>
<dbReference type="SUPFAM" id="SSF58104">
    <property type="entry name" value="Methyl-accepting chemotaxis protein (MCP) signaling domain"/>
    <property type="match status" value="1"/>
</dbReference>
<name>A0ABY6DJ33_9NEIS</name>
<evidence type="ECO:0000259" key="6">
    <source>
        <dbReference type="PROSITE" id="PS50885"/>
    </source>
</evidence>
<gene>
    <name evidence="7" type="ORF">N8I74_13715</name>
</gene>
<keyword evidence="8" id="KW-1185">Reference proteome</keyword>